<dbReference type="CDD" id="cd02432">
    <property type="entry name" value="Nodulin-21_like_1"/>
    <property type="match status" value="1"/>
</dbReference>
<sequence>MDSTGDAPDQGYGKANGSDRPNGGEGSDRPDHPGHREPHHASMNARLNWLRAGVLGANDGIVSTASLVVGVAGATANSTAILIAGVAGMFAGALSMAAGEYVSVSTQRDTEVAALSRERRELAEEPDEELDELTCMYQDRGLSPGLARKVAVELTARDALRAHAEVELRLDSGELTNPWVAALASFLAFTVGALIPLLFITLSPADWRVPATFVAVACATAATGAISARLGHAPAGRAAVRSVLGGAVAMAVTFGIGSLVGTTTGV</sequence>
<keyword evidence="3 6" id="KW-1133">Transmembrane helix</keyword>
<feature type="transmembrane region" description="Helical" evidence="6">
    <location>
        <begin position="80"/>
        <end position="98"/>
    </location>
</feature>
<name>A0ABP5EQ77_9ACTN</name>
<dbReference type="PANTHER" id="PTHR31851">
    <property type="entry name" value="FE(2+)/MN(2+) TRANSPORTER PCL1"/>
    <property type="match status" value="1"/>
</dbReference>
<evidence type="ECO:0000256" key="6">
    <source>
        <dbReference type="SAM" id="Phobius"/>
    </source>
</evidence>
<keyword evidence="4 6" id="KW-0472">Membrane</keyword>
<reference evidence="8" key="1">
    <citation type="journal article" date="2019" name="Int. J. Syst. Evol. Microbiol.">
        <title>The Global Catalogue of Microorganisms (GCM) 10K type strain sequencing project: providing services to taxonomists for standard genome sequencing and annotation.</title>
        <authorList>
            <consortium name="The Broad Institute Genomics Platform"/>
            <consortium name="The Broad Institute Genome Sequencing Center for Infectious Disease"/>
            <person name="Wu L."/>
            <person name="Ma J."/>
        </authorList>
    </citation>
    <scope>NUCLEOTIDE SEQUENCE [LARGE SCALE GENOMIC DNA]</scope>
    <source>
        <strain evidence="8">JCM 15313</strain>
    </source>
</reference>
<feature type="transmembrane region" description="Helical" evidence="6">
    <location>
        <begin position="238"/>
        <end position="260"/>
    </location>
</feature>
<comment type="subcellular location">
    <subcellularLocation>
        <location evidence="1">Endomembrane system</location>
        <topology evidence="1">Multi-pass membrane protein</topology>
    </subcellularLocation>
</comment>
<dbReference type="Proteomes" id="UP001501585">
    <property type="component" value="Unassembled WGS sequence"/>
</dbReference>
<protein>
    <submittedName>
        <fullName evidence="7">VIT family protein</fullName>
    </submittedName>
</protein>
<evidence type="ECO:0000256" key="2">
    <source>
        <dbReference type="ARBA" id="ARBA00022692"/>
    </source>
</evidence>
<accession>A0ABP5EQ77</accession>
<evidence type="ECO:0000256" key="5">
    <source>
        <dbReference type="SAM" id="MobiDB-lite"/>
    </source>
</evidence>
<keyword evidence="2 6" id="KW-0812">Transmembrane</keyword>
<feature type="region of interest" description="Disordered" evidence="5">
    <location>
        <begin position="1"/>
        <end position="40"/>
    </location>
</feature>
<proteinExistence type="predicted"/>
<dbReference type="EMBL" id="BAAAPC010000013">
    <property type="protein sequence ID" value="GAA2002199.1"/>
    <property type="molecule type" value="Genomic_DNA"/>
</dbReference>
<feature type="transmembrane region" description="Helical" evidence="6">
    <location>
        <begin position="52"/>
        <end position="74"/>
    </location>
</feature>
<dbReference type="InterPro" id="IPR008217">
    <property type="entry name" value="Ccc1_fam"/>
</dbReference>
<feature type="compositionally biased region" description="Basic and acidic residues" evidence="5">
    <location>
        <begin position="26"/>
        <end position="40"/>
    </location>
</feature>
<keyword evidence="8" id="KW-1185">Reference proteome</keyword>
<organism evidence="7 8">
    <name type="scientific">Nocardiopsis rhodophaea</name>
    <dbReference type="NCBI Taxonomy" id="280238"/>
    <lineage>
        <taxon>Bacteria</taxon>
        <taxon>Bacillati</taxon>
        <taxon>Actinomycetota</taxon>
        <taxon>Actinomycetes</taxon>
        <taxon>Streptosporangiales</taxon>
        <taxon>Nocardiopsidaceae</taxon>
        <taxon>Nocardiopsis</taxon>
    </lineage>
</organism>
<evidence type="ECO:0000256" key="4">
    <source>
        <dbReference type="ARBA" id="ARBA00023136"/>
    </source>
</evidence>
<feature type="transmembrane region" description="Helical" evidence="6">
    <location>
        <begin position="207"/>
        <end position="226"/>
    </location>
</feature>
<evidence type="ECO:0000256" key="3">
    <source>
        <dbReference type="ARBA" id="ARBA00022989"/>
    </source>
</evidence>
<evidence type="ECO:0000313" key="8">
    <source>
        <dbReference type="Proteomes" id="UP001501585"/>
    </source>
</evidence>
<evidence type="ECO:0000256" key="1">
    <source>
        <dbReference type="ARBA" id="ARBA00004127"/>
    </source>
</evidence>
<comment type="caution">
    <text evidence="7">The sequence shown here is derived from an EMBL/GenBank/DDBJ whole genome shotgun (WGS) entry which is preliminary data.</text>
</comment>
<feature type="transmembrane region" description="Helical" evidence="6">
    <location>
        <begin position="179"/>
        <end position="201"/>
    </location>
</feature>
<dbReference type="Pfam" id="PF01988">
    <property type="entry name" value="VIT1"/>
    <property type="match status" value="1"/>
</dbReference>
<gene>
    <name evidence="7" type="ORF">GCM10009799_31690</name>
</gene>
<evidence type="ECO:0000313" key="7">
    <source>
        <dbReference type="EMBL" id="GAA2002199.1"/>
    </source>
</evidence>